<evidence type="ECO:0000256" key="11">
    <source>
        <dbReference type="RuleBase" id="RU363032"/>
    </source>
</evidence>
<sequence>MMSVRSFPKRMIVPSLLLAALIIIPFVAPLITAEDPVKIAVRYRLAAPDLAHWLGRDEFGRDRLARVLYGGQVSLTVAFAATTIACIIGTFFGLIGAYFRGPSEFVTSRLSDIVLCFPPILLALLVVTLFGPGAGTLVAVLSVLYFPTFARITFSEALRVTSLDFVEASRALGTPSHRIVLGTILPNIAGPLSVQYSLTAAAAITIESGLSFLGLGVVPPAPSWGQMIRGARQFMNQDPLGIMIPCAALVLTIYAINFFCDRLRDTLDPKGASSSSMDEVSKPLALADAPAIRDPNVVAVISNLRLETARFGTPAAVVEDVSLTLRANQCTALVGESGSGKSLSSLALMGLLPGAIRQASGTLQLRRKSGEVVDLGFLDARTLEDIRGNDIAMIFQEPMTSLNPIHKISDQMIEAILAHRPMSKADARAHAIQLLKRVGMNDAEQRIDSYPDQMSGGMRQRVMIGMALTCEPRLLIADEPTTALDVTIQAEIIELLQSLRQDQGSGLSLLFISHNLGVVADIADRVAVMYSGQIVEEGPADQILRDPHHPYTRALIESMPSSHEELHSTGGDRLPAISGTPPLPSARPSGCTFRDRCPIALPACAEIRPALYPSADGERAVRCLRAPEAPAGLMNHQTEAA</sequence>
<reference evidence="15 16" key="1">
    <citation type="submission" date="2019-01" db="EMBL/GenBank/DDBJ databases">
        <title>The draft genome of Rhizobium sp. 24NR.</title>
        <authorList>
            <person name="Liu L."/>
            <person name="Liang L."/>
            <person name="Shi S."/>
            <person name="Xu L."/>
            <person name="Wang X."/>
            <person name="Li L."/>
            <person name="Zhang X."/>
        </authorList>
    </citation>
    <scope>NUCLEOTIDE SEQUENCE [LARGE SCALE GENOMIC DNA]</scope>
    <source>
        <strain evidence="15 16">24NR</strain>
    </source>
</reference>
<keyword evidence="4 11" id="KW-0813">Transport</keyword>
<comment type="caution">
    <text evidence="15">The sequence shown here is derived from an EMBL/GenBank/DDBJ whole genome shotgun (WGS) entry which is preliminary data.</text>
</comment>
<evidence type="ECO:0000256" key="3">
    <source>
        <dbReference type="ARBA" id="ARBA00005417"/>
    </source>
</evidence>
<keyword evidence="10 11" id="KW-0472">Membrane</keyword>
<dbReference type="InterPro" id="IPR003439">
    <property type="entry name" value="ABC_transporter-like_ATP-bd"/>
</dbReference>
<feature type="transmembrane region" description="Helical" evidence="11">
    <location>
        <begin position="239"/>
        <end position="259"/>
    </location>
</feature>
<evidence type="ECO:0000256" key="12">
    <source>
        <dbReference type="SAM" id="MobiDB-lite"/>
    </source>
</evidence>
<dbReference type="AlphaFoldDB" id="A0A444LEZ3"/>
<keyword evidence="7" id="KW-0547">Nucleotide-binding</keyword>
<dbReference type="Proteomes" id="UP000287687">
    <property type="component" value="Unassembled WGS sequence"/>
</dbReference>
<keyword evidence="5" id="KW-1003">Cell membrane</keyword>
<dbReference type="GO" id="GO:0055085">
    <property type="term" value="P:transmembrane transport"/>
    <property type="evidence" value="ECO:0007669"/>
    <property type="project" value="InterPro"/>
</dbReference>
<dbReference type="Pfam" id="PF08352">
    <property type="entry name" value="oligo_HPY"/>
    <property type="match status" value="1"/>
</dbReference>
<dbReference type="RefSeq" id="WP_128443666.1">
    <property type="nucleotide sequence ID" value="NZ_SBIP01000003.1"/>
</dbReference>
<dbReference type="FunFam" id="3.40.50.300:FF:000016">
    <property type="entry name" value="Oligopeptide ABC transporter ATP-binding component"/>
    <property type="match status" value="1"/>
</dbReference>
<accession>A0A444LEZ3</accession>
<evidence type="ECO:0000256" key="9">
    <source>
        <dbReference type="ARBA" id="ARBA00022989"/>
    </source>
</evidence>
<dbReference type="SMART" id="SM00382">
    <property type="entry name" value="AAA"/>
    <property type="match status" value="1"/>
</dbReference>
<dbReference type="OrthoDB" id="9815712at2"/>
<keyword evidence="6 11" id="KW-0812">Transmembrane</keyword>
<dbReference type="Gene3D" id="1.10.3720.10">
    <property type="entry name" value="MetI-like"/>
    <property type="match status" value="1"/>
</dbReference>
<dbReference type="SUPFAM" id="SSF161098">
    <property type="entry name" value="MetI-like"/>
    <property type="match status" value="1"/>
</dbReference>
<evidence type="ECO:0000256" key="10">
    <source>
        <dbReference type="ARBA" id="ARBA00023136"/>
    </source>
</evidence>
<dbReference type="PANTHER" id="PTHR43297:SF2">
    <property type="entry name" value="DIPEPTIDE TRANSPORT ATP-BINDING PROTEIN DPPD"/>
    <property type="match status" value="1"/>
</dbReference>
<dbReference type="GO" id="GO:0005524">
    <property type="term" value="F:ATP binding"/>
    <property type="evidence" value="ECO:0007669"/>
    <property type="project" value="UniProtKB-KW"/>
</dbReference>
<dbReference type="GO" id="GO:0016887">
    <property type="term" value="F:ATP hydrolysis activity"/>
    <property type="evidence" value="ECO:0007669"/>
    <property type="project" value="InterPro"/>
</dbReference>
<evidence type="ECO:0000256" key="4">
    <source>
        <dbReference type="ARBA" id="ARBA00022448"/>
    </source>
</evidence>
<evidence type="ECO:0000256" key="5">
    <source>
        <dbReference type="ARBA" id="ARBA00022475"/>
    </source>
</evidence>
<evidence type="ECO:0000259" key="14">
    <source>
        <dbReference type="PROSITE" id="PS50928"/>
    </source>
</evidence>
<dbReference type="EMBL" id="SBIP01000003">
    <property type="protein sequence ID" value="RWX76749.1"/>
    <property type="molecule type" value="Genomic_DNA"/>
</dbReference>
<dbReference type="InterPro" id="IPR050388">
    <property type="entry name" value="ABC_Ni/Peptide_Import"/>
</dbReference>
<protein>
    <submittedName>
        <fullName evidence="15">Dipeptide/oligopeptide/nickel ABC transporter permease/ATP-binding protein</fullName>
    </submittedName>
</protein>
<evidence type="ECO:0000256" key="8">
    <source>
        <dbReference type="ARBA" id="ARBA00022840"/>
    </source>
</evidence>
<dbReference type="InterPro" id="IPR027417">
    <property type="entry name" value="P-loop_NTPase"/>
</dbReference>
<dbReference type="PROSITE" id="PS00211">
    <property type="entry name" value="ABC_TRANSPORTER_1"/>
    <property type="match status" value="1"/>
</dbReference>
<dbReference type="InterPro" id="IPR017871">
    <property type="entry name" value="ABC_transporter-like_CS"/>
</dbReference>
<comment type="similarity">
    <text evidence="3">Belongs to the ABC transporter superfamily.</text>
</comment>
<organism evidence="15 16">
    <name type="scientific">Neorhizobium lilium</name>
    <dbReference type="NCBI Taxonomy" id="2503024"/>
    <lineage>
        <taxon>Bacteria</taxon>
        <taxon>Pseudomonadati</taxon>
        <taxon>Pseudomonadota</taxon>
        <taxon>Alphaproteobacteria</taxon>
        <taxon>Hyphomicrobiales</taxon>
        <taxon>Rhizobiaceae</taxon>
        <taxon>Rhizobium/Agrobacterium group</taxon>
        <taxon>Neorhizobium</taxon>
    </lineage>
</organism>
<dbReference type="InterPro" id="IPR035906">
    <property type="entry name" value="MetI-like_sf"/>
</dbReference>
<dbReference type="GO" id="GO:0005886">
    <property type="term" value="C:plasma membrane"/>
    <property type="evidence" value="ECO:0007669"/>
    <property type="project" value="UniProtKB-SubCell"/>
</dbReference>
<dbReference type="CDD" id="cd06261">
    <property type="entry name" value="TM_PBP2"/>
    <property type="match status" value="1"/>
</dbReference>
<dbReference type="Gene3D" id="3.40.50.300">
    <property type="entry name" value="P-loop containing nucleotide triphosphate hydrolases"/>
    <property type="match status" value="1"/>
</dbReference>
<evidence type="ECO:0000313" key="15">
    <source>
        <dbReference type="EMBL" id="RWX76749.1"/>
    </source>
</evidence>
<dbReference type="CDD" id="cd03257">
    <property type="entry name" value="ABC_NikE_OppD_transporters"/>
    <property type="match status" value="1"/>
</dbReference>
<feature type="transmembrane region" description="Helical" evidence="11">
    <location>
        <begin position="120"/>
        <end position="146"/>
    </location>
</feature>
<gene>
    <name evidence="15" type="ORF">EPK99_13815</name>
</gene>
<keyword evidence="16" id="KW-1185">Reference proteome</keyword>
<evidence type="ECO:0000256" key="1">
    <source>
        <dbReference type="ARBA" id="ARBA00004417"/>
    </source>
</evidence>
<evidence type="ECO:0000313" key="16">
    <source>
        <dbReference type="Proteomes" id="UP000287687"/>
    </source>
</evidence>
<keyword evidence="8 15" id="KW-0067">ATP-binding</keyword>
<dbReference type="Pfam" id="PF00005">
    <property type="entry name" value="ABC_tran"/>
    <property type="match status" value="1"/>
</dbReference>
<evidence type="ECO:0000259" key="13">
    <source>
        <dbReference type="PROSITE" id="PS50893"/>
    </source>
</evidence>
<dbReference type="PANTHER" id="PTHR43297">
    <property type="entry name" value="OLIGOPEPTIDE TRANSPORT ATP-BINDING PROTEIN APPD"/>
    <property type="match status" value="1"/>
</dbReference>
<feature type="region of interest" description="Disordered" evidence="12">
    <location>
        <begin position="560"/>
        <end position="587"/>
    </location>
</feature>
<feature type="transmembrane region" description="Helical" evidence="11">
    <location>
        <begin position="196"/>
        <end position="218"/>
    </location>
</feature>
<dbReference type="InterPro" id="IPR013563">
    <property type="entry name" value="Oligopep_ABC_C"/>
</dbReference>
<evidence type="ECO:0000256" key="2">
    <source>
        <dbReference type="ARBA" id="ARBA00004651"/>
    </source>
</evidence>
<proteinExistence type="inferred from homology"/>
<evidence type="ECO:0000256" key="6">
    <source>
        <dbReference type="ARBA" id="ARBA00022692"/>
    </source>
</evidence>
<dbReference type="PROSITE" id="PS50893">
    <property type="entry name" value="ABC_TRANSPORTER_2"/>
    <property type="match status" value="1"/>
</dbReference>
<name>A0A444LEZ3_9HYPH</name>
<dbReference type="SUPFAM" id="SSF52540">
    <property type="entry name" value="P-loop containing nucleoside triphosphate hydrolases"/>
    <property type="match status" value="1"/>
</dbReference>
<feature type="domain" description="ABC transporter" evidence="13">
    <location>
        <begin position="292"/>
        <end position="556"/>
    </location>
</feature>
<dbReference type="Pfam" id="PF00528">
    <property type="entry name" value="BPD_transp_1"/>
    <property type="match status" value="1"/>
</dbReference>
<dbReference type="PROSITE" id="PS50928">
    <property type="entry name" value="ABC_TM1"/>
    <property type="match status" value="1"/>
</dbReference>
<evidence type="ECO:0000256" key="7">
    <source>
        <dbReference type="ARBA" id="ARBA00022741"/>
    </source>
</evidence>
<dbReference type="InterPro" id="IPR003593">
    <property type="entry name" value="AAA+_ATPase"/>
</dbReference>
<feature type="transmembrane region" description="Helical" evidence="11">
    <location>
        <begin position="77"/>
        <end position="99"/>
    </location>
</feature>
<feature type="domain" description="ABC transmembrane type-1" evidence="14">
    <location>
        <begin position="71"/>
        <end position="260"/>
    </location>
</feature>
<comment type="subcellular location">
    <subcellularLocation>
        <location evidence="1">Cell inner membrane</location>
        <topology evidence="1">Peripheral membrane protein</topology>
    </subcellularLocation>
    <subcellularLocation>
        <location evidence="2 11">Cell membrane</location>
        <topology evidence="2 11">Multi-pass membrane protein</topology>
    </subcellularLocation>
</comment>
<comment type="similarity">
    <text evidence="11">Belongs to the binding-protein-dependent transport system permease family.</text>
</comment>
<dbReference type="NCBIfam" id="TIGR01727">
    <property type="entry name" value="oligo_HPY"/>
    <property type="match status" value="1"/>
</dbReference>
<dbReference type="GO" id="GO:0015833">
    <property type="term" value="P:peptide transport"/>
    <property type="evidence" value="ECO:0007669"/>
    <property type="project" value="InterPro"/>
</dbReference>
<dbReference type="InterPro" id="IPR000515">
    <property type="entry name" value="MetI-like"/>
</dbReference>
<keyword evidence="9 11" id="KW-1133">Transmembrane helix</keyword>